<feature type="compositionally biased region" description="Acidic residues" evidence="1">
    <location>
        <begin position="1042"/>
        <end position="1051"/>
    </location>
</feature>
<sequence length="1236" mass="139892">MATTRDILEGSLAIAHNGLLEAEESHEHHGHPPLTDPGTEFWMKWDEWNLGLMEMNQYNQIEQLETALKPSLEWFSENSKRMALVPECPPEDAPYDERQSYLVGSFEAALHIALPKQPDPVPVKQRFVQKSLDQYRVLYQRLKLGNDPTIMRLLEILPGPSDDSPIETRLFNTSLESPRLSYEALSYVWGSVLDPQQWCSIRVNGLAQRVTPNLQGALSSLRLVDRSRVLWVDSICINQGDLEERARQVMLLAQIYAKAERTVVYLGPSTAASTALFRFLGLPLCEQSVCSDCGIDRTLLQELDRPLDACTTAGLEESEVLDGFIDICRRGWWDRVWILQEFTLSKQDPKFYCGRDAVSNRLLARNFFKIYNWVAHRKKYPTRLGACEHWACNETNLASHGNHEIRNGPGEEGGETTIMRDSHDNEEHESGDSSIGDGTDTIESVAEEQENLGDSRRGFPDPIEIPQQSRFGHEWSSWGVLAWKASSVLQRRSACCPWHSPDYTYKSLRAHCSDPRDIVYGVRELMEPAFREIFKPDYSIPIPKLYAKLSAYMLLFHSWADMFYYYPHRLSLGSSGLQPASYTPSWVPDFTMPVEIKEADKRPPKKETNIVNGLNGPCILDRVLFMSGLLLDEIVHVFPLPKSDPFKVLQQLWYLERLYGCPGYQLLDNDLSDESEYSWDSFNNMIREEGGISAYPSIAWATRYSDDLPHDISIVHIIHKTANFTNLSVAMKKSFDMITICLNQQFEKEGKRRGPRASQEERDEYWKRDDEITSRLSSLIKPLLKDKWCDFIGICTFDFESLRAQVMHHLIPMVAWTPSRLSGNRMLDEEEVNICDVPFTSAVFQRPVRYSSLLRAIAKNIESEDELKMRREAVMLLAKAVHDATAPVVGGQNKVDYTRLNGQRASGGVGRDNSIALHHFDSNTNDINYEDKNGVDEIIAPIINEFMMIPLPEDVATGDYTDTPLVAYMTPKEEVHGVNRIDSYLKKTEKAADLDTILEEGEEGDCVASSSSESTSDLAEADESEDADSDIQSISTGRLGEGDDTDGEEEAPSLNQSFETLQSDTNDEHDEGEGPLHYSAPVYSTSPEWQQSTLTSEEQPSGKMSRWRRTERRASNEVHILLREVVDFLSGREFFLTETRLLGLTGPGTQGVCDGDDLLLLKGMSFPLIARLEPSKELGNPKKRRREVPTKGMRREIIGTAIVRDIDANGGDLDEALIPTGFVPLSLFKTGLFRFK</sequence>
<organism evidence="3 4">
    <name type="scientific">Xylaria hypoxylon</name>
    <dbReference type="NCBI Taxonomy" id="37992"/>
    <lineage>
        <taxon>Eukaryota</taxon>
        <taxon>Fungi</taxon>
        <taxon>Dikarya</taxon>
        <taxon>Ascomycota</taxon>
        <taxon>Pezizomycotina</taxon>
        <taxon>Sordariomycetes</taxon>
        <taxon>Xylariomycetidae</taxon>
        <taxon>Xylariales</taxon>
        <taxon>Xylariaceae</taxon>
        <taxon>Xylaria</taxon>
    </lineage>
</organism>
<gene>
    <name evidence="3" type="ORF">E0Z10_g1784</name>
</gene>
<feature type="domain" description="Heterokaryon incompatibility" evidence="2">
    <location>
        <begin position="182"/>
        <end position="341"/>
    </location>
</feature>
<feature type="region of interest" description="Disordered" evidence="1">
    <location>
        <begin position="400"/>
        <end position="439"/>
    </location>
</feature>
<evidence type="ECO:0000313" key="4">
    <source>
        <dbReference type="Proteomes" id="UP000297716"/>
    </source>
</evidence>
<feature type="region of interest" description="Disordered" evidence="1">
    <location>
        <begin position="1064"/>
        <end position="1110"/>
    </location>
</feature>
<feature type="compositionally biased region" description="Basic and acidic residues" evidence="1">
    <location>
        <begin position="418"/>
        <end position="431"/>
    </location>
</feature>
<feature type="region of interest" description="Disordered" evidence="1">
    <location>
        <begin position="1000"/>
        <end position="1052"/>
    </location>
</feature>
<feature type="compositionally biased region" description="Acidic residues" evidence="1">
    <location>
        <begin position="1019"/>
        <end position="1029"/>
    </location>
</feature>
<evidence type="ECO:0000256" key="1">
    <source>
        <dbReference type="SAM" id="MobiDB-lite"/>
    </source>
</evidence>
<evidence type="ECO:0000313" key="3">
    <source>
        <dbReference type="EMBL" id="TGJ87048.1"/>
    </source>
</evidence>
<dbReference type="STRING" id="37992.A0A4Z0Z4A5"/>
<name>A0A4Z0Z4A5_9PEZI</name>
<dbReference type="Proteomes" id="UP000297716">
    <property type="component" value="Unassembled WGS sequence"/>
</dbReference>
<feature type="compositionally biased region" description="Low complexity" evidence="1">
    <location>
        <begin position="1008"/>
        <end position="1018"/>
    </location>
</feature>
<keyword evidence="4" id="KW-1185">Reference proteome</keyword>
<evidence type="ECO:0000259" key="2">
    <source>
        <dbReference type="Pfam" id="PF06985"/>
    </source>
</evidence>
<dbReference type="InterPro" id="IPR010730">
    <property type="entry name" value="HET"/>
</dbReference>
<reference evidence="3 4" key="1">
    <citation type="submission" date="2019-03" db="EMBL/GenBank/DDBJ databases">
        <title>Draft genome sequence of Xylaria hypoxylon DSM 108379, a ubiquitous saprotrophic-parasitic fungi on hardwood.</title>
        <authorList>
            <person name="Buettner E."/>
            <person name="Leonhardt S."/>
            <person name="Gebauer A.M."/>
            <person name="Liers C."/>
            <person name="Hofrichter M."/>
            <person name="Kellner H."/>
        </authorList>
    </citation>
    <scope>NUCLEOTIDE SEQUENCE [LARGE SCALE GENOMIC DNA]</scope>
    <source>
        <strain evidence="3 4">DSM 108379</strain>
    </source>
</reference>
<feature type="compositionally biased region" description="Polar residues" evidence="1">
    <location>
        <begin position="1082"/>
        <end position="1099"/>
    </location>
</feature>
<proteinExistence type="predicted"/>
<dbReference type="PANTHER" id="PTHR24148">
    <property type="entry name" value="ANKYRIN REPEAT DOMAIN-CONTAINING PROTEIN 39 HOMOLOG-RELATED"/>
    <property type="match status" value="1"/>
</dbReference>
<dbReference type="Pfam" id="PF06985">
    <property type="entry name" value="HET"/>
    <property type="match status" value="1"/>
</dbReference>
<dbReference type="EMBL" id="SKBN01000019">
    <property type="protein sequence ID" value="TGJ87048.1"/>
    <property type="molecule type" value="Genomic_DNA"/>
</dbReference>
<comment type="caution">
    <text evidence="3">The sequence shown here is derived from an EMBL/GenBank/DDBJ whole genome shotgun (WGS) entry which is preliminary data.</text>
</comment>
<accession>A0A4Z0Z4A5</accession>
<dbReference type="AlphaFoldDB" id="A0A4Z0Z4A5"/>
<dbReference type="PANTHER" id="PTHR24148:SF82">
    <property type="entry name" value="HETEROKARYON INCOMPATIBILITY DOMAIN-CONTAINING PROTEIN"/>
    <property type="match status" value="1"/>
</dbReference>
<protein>
    <recommendedName>
        <fullName evidence="2">Heterokaryon incompatibility domain-containing protein</fullName>
    </recommendedName>
</protein>
<dbReference type="OrthoDB" id="4752517at2759"/>
<dbReference type="InterPro" id="IPR052895">
    <property type="entry name" value="HetReg/Transcr_Mod"/>
</dbReference>